<dbReference type="AlphaFoldDB" id="A0A2P2IQ84"/>
<protein>
    <submittedName>
        <fullName evidence="1">Uncharacterized protein</fullName>
    </submittedName>
</protein>
<accession>A0A2P2IQ84</accession>
<sequence length="36" mass="4360">MPCCLDQITTQRLSISRTICKYLNWRARNLEIKDYL</sequence>
<dbReference type="EMBL" id="GGEC01002906">
    <property type="protein sequence ID" value="MBW83389.1"/>
    <property type="molecule type" value="Transcribed_RNA"/>
</dbReference>
<evidence type="ECO:0000313" key="1">
    <source>
        <dbReference type="EMBL" id="MBW83389.1"/>
    </source>
</evidence>
<organism evidence="1">
    <name type="scientific">Rhizophora mucronata</name>
    <name type="common">Asiatic mangrove</name>
    <dbReference type="NCBI Taxonomy" id="61149"/>
    <lineage>
        <taxon>Eukaryota</taxon>
        <taxon>Viridiplantae</taxon>
        <taxon>Streptophyta</taxon>
        <taxon>Embryophyta</taxon>
        <taxon>Tracheophyta</taxon>
        <taxon>Spermatophyta</taxon>
        <taxon>Magnoliopsida</taxon>
        <taxon>eudicotyledons</taxon>
        <taxon>Gunneridae</taxon>
        <taxon>Pentapetalae</taxon>
        <taxon>rosids</taxon>
        <taxon>fabids</taxon>
        <taxon>Malpighiales</taxon>
        <taxon>Rhizophoraceae</taxon>
        <taxon>Rhizophora</taxon>
    </lineage>
</organism>
<name>A0A2P2IQ84_RHIMU</name>
<proteinExistence type="predicted"/>
<reference evidence="1" key="1">
    <citation type="submission" date="2018-02" db="EMBL/GenBank/DDBJ databases">
        <title>Rhizophora mucronata_Transcriptome.</title>
        <authorList>
            <person name="Meera S.P."/>
            <person name="Sreeshan A."/>
            <person name="Augustine A."/>
        </authorList>
    </citation>
    <scope>NUCLEOTIDE SEQUENCE</scope>
    <source>
        <tissue evidence="1">Leaf</tissue>
    </source>
</reference>